<accession>A0A6M2DX18</accession>
<organism evidence="1">
    <name type="scientific">Xenopsylla cheopis</name>
    <name type="common">Oriental rat flea</name>
    <name type="synonym">Pulex cheopis</name>
    <dbReference type="NCBI Taxonomy" id="163159"/>
    <lineage>
        <taxon>Eukaryota</taxon>
        <taxon>Metazoa</taxon>
        <taxon>Ecdysozoa</taxon>
        <taxon>Arthropoda</taxon>
        <taxon>Hexapoda</taxon>
        <taxon>Insecta</taxon>
        <taxon>Pterygota</taxon>
        <taxon>Neoptera</taxon>
        <taxon>Endopterygota</taxon>
        <taxon>Siphonaptera</taxon>
        <taxon>Pulicidae</taxon>
        <taxon>Xenopsyllinae</taxon>
        <taxon>Xenopsylla</taxon>
    </lineage>
</organism>
<protein>
    <submittedName>
        <fullName evidence="1">Putative product</fullName>
    </submittedName>
</protein>
<reference evidence="1" key="1">
    <citation type="submission" date="2020-03" db="EMBL/GenBank/DDBJ databases">
        <title>Transcriptomic Profiling of the Digestive Tract of the Rat Flea, Xenopsylla cheopis, Following Blood Feeding and Infection with Yersinia pestis.</title>
        <authorList>
            <person name="Bland D.M."/>
            <person name="Martens C.A."/>
            <person name="Virtaneva K."/>
            <person name="Kanakabandi K."/>
            <person name="Long D."/>
            <person name="Rosenke R."/>
            <person name="Saturday G.A."/>
            <person name="Hoyt F.H."/>
            <person name="Bruno D.P."/>
            <person name="Ribeiro J.M.C."/>
            <person name="Hinnebusch J."/>
        </authorList>
    </citation>
    <scope>NUCLEOTIDE SEQUENCE</scope>
</reference>
<dbReference type="EMBL" id="GIIL01007183">
    <property type="protein sequence ID" value="NOV50909.1"/>
    <property type="molecule type" value="Transcribed_RNA"/>
</dbReference>
<evidence type="ECO:0000313" key="1">
    <source>
        <dbReference type="EMBL" id="NOV50909.1"/>
    </source>
</evidence>
<sequence length="130" mass="14534">METLTSSSLLIYRTLFLCCIFFQLRQFHSVSTVVLPQSVVHFMVLILMLHTVKSSMSSSASLISHSSKRLNRIDDLQYILGALSFSDFNDIVFSLLQFHLNFVSCTSSVSVCDPSSNSLTLLQLTLSNAF</sequence>
<proteinExistence type="predicted"/>
<name>A0A6M2DX18_XENCH</name>
<dbReference type="AlphaFoldDB" id="A0A6M2DX18"/>